<evidence type="ECO:0000256" key="4">
    <source>
        <dbReference type="ARBA" id="ARBA00023267"/>
    </source>
</evidence>
<dbReference type="InterPro" id="IPR003142">
    <property type="entry name" value="BPL_C"/>
</dbReference>
<comment type="caution">
    <text evidence="7">The sequence shown here is derived from an EMBL/GenBank/DDBJ whole genome shotgun (WGS) entry which is preliminary data.</text>
</comment>
<dbReference type="NCBIfam" id="TIGR00121">
    <property type="entry name" value="birA_ligase"/>
    <property type="match status" value="1"/>
</dbReference>
<comment type="similarity">
    <text evidence="5">Belongs to the biotin--protein ligase family.</text>
</comment>
<proteinExistence type="inferred from homology"/>
<dbReference type="PROSITE" id="PS51733">
    <property type="entry name" value="BPL_LPL_CATALYTIC"/>
    <property type="match status" value="1"/>
</dbReference>
<feature type="binding site" evidence="5">
    <location>
        <position position="115"/>
    </location>
    <ligand>
        <name>biotin</name>
        <dbReference type="ChEBI" id="CHEBI:57586"/>
    </ligand>
</feature>
<dbReference type="PANTHER" id="PTHR12835:SF5">
    <property type="entry name" value="BIOTIN--PROTEIN LIGASE"/>
    <property type="match status" value="1"/>
</dbReference>
<keyword evidence="5" id="KW-0238">DNA-binding</keyword>
<dbReference type="Gene3D" id="3.30.930.10">
    <property type="entry name" value="Bira Bifunctional Protein, Domain 2"/>
    <property type="match status" value="1"/>
</dbReference>
<keyword evidence="5" id="KW-0804">Transcription</keyword>
<dbReference type="InterPro" id="IPR045864">
    <property type="entry name" value="aa-tRNA-synth_II/BPL/LPL"/>
</dbReference>
<keyword evidence="4 5" id="KW-0092">Biotin</keyword>
<dbReference type="PANTHER" id="PTHR12835">
    <property type="entry name" value="BIOTIN PROTEIN LIGASE"/>
    <property type="match status" value="1"/>
</dbReference>
<dbReference type="Pfam" id="PF03099">
    <property type="entry name" value="BPL_LplA_LipB"/>
    <property type="match status" value="1"/>
</dbReference>
<comment type="function">
    <text evidence="5">Acts both as a biotin--[acetyl-CoA-carboxylase] ligase and a repressor.</text>
</comment>
<dbReference type="InterPro" id="IPR030855">
    <property type="entry name" value="Bifunct_BirA"/>
</dbReference>
<organism evidence="7 8">
    <name type="scientific">Syntrophomonas wolfei</name>
    <dbReference type="NCBI Taxonomy" id="863"/>
    <lineage>
        <taxon>Bacteria</taxon>
        <taxon>Bacillati</taxon>
        <taxon>Bacillota</taxon>
        <taxon>Clostridia</taxon>
        <taxon>Eubacteriales</taxon>
        <taxon>Syntrophomonadaceae</taxon>
        <taxon>Syntrophomonas</taxon>
    </lineage>
</organism>
<dbReference type="EMBL" id="DNZF01000152">
    <property type="protein sequence ID" value="HBK53647.1"/>
    <property type="molecule type" value="Genomic_DNA"/>
</dbReference>
<dbReference type="Pfam" id="PF08279">
    <property type="entry name" value="HTH_11"/>
    <property type="match status" value="1"/>
</dbReference>
<evidence type="ECO:0000256" key="2">
    <source>
        <dbReference type="ARBA" id="ARBA00022741"/>
    </source>
</evidence>
<dbReference type="GO" id="GO:0003677">
    <property type="term" value="F:DNA binding"/>
    <property type="evidence" value="ECO:0007669"/>
    <property type="project" value="UniProtKB-UniRule"/>
</dbReference>
<dbReference type="InterPro" id="IPR004143">
    <property type="entry name" value="BPL_LPL_catalytic"/>
</dbReference>
<dbReference type="GO" id="GO:0004077">
    <property type="term" value="F:biotin--[biotin carboxyl-carrier protein] ligase activity"/>
    <property type="evidence" value="ECO:0007669"/>
    <property type="project" value="UniProtKB-UniRule"/>
</dbReference>
<dbReference type="GO" id="GO:0005524">
    <property type="term" value="F:ATP binding"/>
    <property type="evidence" value="ECO:0007669"/>
    <property type="project" value="UniProtKB-UniRule"/>
</dbReference>
<keyword evidence="1 5" id="KW-0436">Ligase</keyword>
<feature type="binding site" evidence="5">
    <location>
        <position position="185"/>
    </location>
    <ligand>
        <name>biotin</name>
        <dbReference type="ChEBI" id="CHEBI:57586"/>
    </ligand>
</feature>
<dbReference type="SUPFAM" id="SSF46785">
    <property type="entry name" value="Winged helix' DNA-binding domain"/>
    <property type="match status" value="1"/>
</dbReference>
<dbReference type="InterPro" id="IPR011991">
    <property type="entry name" value="ArsR-like_HTH"/>
</dbReference>
<dbReference type="CDD" id="cd00090">
    <property type="entry name" value="HTH_ARSR"/>
    <property type="match status" value="1"/>
</dbReference>
<comment type="catalytic activity">
    <reaction evidence="5">
        <text>biotin + L-lysyl-[protein] + ATP = N(6)-biotinyl-L-lysyl-[protein] + AMP + diphosphate + H(+)</text>
        <dbReference type="Rhea" id="RHEA:11756"/>
        <dbReference type="Rhea" id="RHEA-COMP:9752"/>
        <dbReference type="Rhea" id="RHEA-COMP:10505"/>
        <dbReference type="ChEBI" id="CHEBI:15378"/>
        <dbReference type="ChEBI" id="CHEBI:29969"/>
        <dbReference type="ChEBI" id="CHEBI:30616"/>
        <dbReference type="ChEBI" id="CHEBI:33019"/>
        <dbReference type="ChEBI" id="CHEBI:57586"/>
        <dbReference type="ChEBI" id="CHEBI:83144"/>
        <dbReference type="ChEBI" id="CHEBI:456215"/>
        <dbReference type="EC" id="6.3.4.15"/>
    </reaction>
</comment>
<dbReference type="RefSeq" id="WP_061215156.1">
    <property type="nucleotide sequence ID" value="NZ_DHSN01000026.1"/>
</dbReference>
<feature type="domain" description="BPL/LPL catalytic" evidence="6">
    <location>
        <begin position="67"/>
        <end position="258"/>
    </location>
</feature>
<accession>A0A354YZJ1</accession>
<dbReference type="InterPro" id="IPR013196">
    <property type="entry name" value="HTH_11"/>
</dbReference>
<dbReference type="InterPro" id="IPR036388">
    <property type="entry name" value="WH-like_DNA-bd_sf"/>
</dbReference>
<dbReference type="EC" id="6.3.4.15" evidence="5"/>
<dbReference type="Pfam" id="PF02237">
    <property type="entry name" value="BPL_C"/>
    <property type="match status" value="1"/>
</dbReference>
<keyword evidence="5" id="KW-0805">Transcription regulation</keyword>
<dbReference type="STRING" id="378794.GCA_001570625_02755"/>
<comment type="caution">
    <text evidence="5">Lacks conserved residue(s) required for the propagation of feature annotation.</text>
</comment>
<evidence type="ECO:0000256" key="1">
    <source>
        <dbReference type="ARBA" id="ARBA00022598"/>
    </source>
</evidence>
<dbReference type="GO" id="GO:0006355">
    <property type="term" value="P:regulation of DNA-templated transcription"/>
    <property type="evidence" value="ECO:0007669"/>
    <property type="project" value="UniProtKB-UniRule"/>
</dbReference>
<dbReference type="GO" id="GO:0016740">
    <property type="term" value="F:transferase activity"/>
    <property type="evidence" value="ECO:0007669"/>
    <property type="project" value="UniProtKB-ARBA"/>
</dbReference>
<dbReference type="CDD" id="cd16442">
    <property type="entry name" value="BPL"/>
    <property type="match status" value="1"/>
</dbReference>
<gene>
    <name evidence="5" type="primary">birA</name>
    <name evidence="7" type="ORF">DDZ44_06910</name>
</gene>
<keyword evidence="3 5" id="KW-0067">ATP-binding</keyword>
<evidence type="ECO:0000259" key="6">
    <source>
        <dbReference type="PROSITE" id="PS51733"/>
    </source>
</evidence>
<dbReference type="AlphaFoldDB" id="A0A354YZJ1"/>
<dbReference type="HAMAP" id="MF_00978">
    <property type="entry name" value="Bifunct_BirA"/>
    <property type="match status" value="1"/>
</dbReference>
<protein>
    <recommendedName>
        <fullName evidence="5">Bifunctional ligase/repressor BirA</fullName>
    </recommendedName>
    <alternativeName>
        <fullName evidence="5">Biotin--[acetyl-CoA-carboxylase] ligase</fullName>
        <ecNumber evidence="5">6.3.4.15</ecNumber>
    </alternativeName>
    <alternativeName>
        <fullName evidence="5">Biotin--protein ligase</fullName>
    </alternativeName>
    <alternativeName>
        <fullName evidence="5">Biotin-[acetyl-CoA carboxylase] synthetase</fullName>
    </alternativeName>
</protein>
<dbReference type="InterPro" id="IPR036390">
    <property type="entry name" value="WH_DNA-bd_sf"/>
</dbReference>
<evidence type="ECO:0000256" key="5">
    <source>
        <dbReference type="HAMAP-Rule" id="MF_00978"/>
    </source>
</evidence>
<evidence type="ECO:0000256" key="3">
    <source>
        <dbReference type="ARBA" id="ARBA00022840"/>
    </source>
</evidence>
<sequence>MRQRILGELCQNPGEYVSGKELAEKLGISRVAVWKHIENLKGEGYAILGVSGKGYCIEESYNVLLLDSIKAALSTARLDWKLHLFPELDSTNEMAKKLIREGQAAEGTVIISRQQSRGKGRRGRSWQAPLGGLWFSIILRPELALSEVVVLSLVFALAISRALESFRLFDPQIKWPNDVYINGKKVVGILLELSGELEQADYLVAGIGINVNIDRASLGRGVAKTATSLWEESGTYYQLGEVLLRVLQSIEEYYYEFLENGFEAIRKEYKSRCFHLGKMIKLDTPRGSLEGLNLDIDEQGNLIIDSGDSIECLTTGDVALLAEE</sequence>
<dbReference type="SUPFAM" id="SSF50037">
    <property type="entry name" value="C-terminal domain of transcriptional repressors"/>
    <property type="match status" value="1"/>
</dbReference>
<dbReference type="GO" id="GO:0009249">
    <property type="term" value="P:protein lipoylation"/>
    <property type="evidence" value="ECO:0007669"/>
    <property type="project" value="UniProtKB-ARBA"/>
</dbReference>
<keyword evidence="5" id="KW-0678">Repressor</keyword>
<evidence type="ECO:0000313" key="8">
    <source>
        <dbReference type="Proteomes" id="UP000263273"/>
    </source>
</evidence>
<reference evidence="7 8" key="1">
    <citation type="journal article" date="2018" name="Nat. Biotechnol.">
        <title>A standardized bacterial taxonomy based on genome phylogeny substantially revises the tree of life.</title>
        <authorList>
            <person name="Parks D.H."/>
            <person name="Chuvochina M."/>
            <person name="Waite D.W."/>
            <person name="Rinke C."/>
            <person name="Skarshewski A."/>
            <person name="Chaumeil P.A."/>
            <person name="Hugenholtz P."/>
        </authorList>
    </citation>
    <scope>NUCLEOTIDE SEQUENCE [LARGE SCALE GENOMIC DNA]</scope>
    <source>
        <strain evidence="7">UBA10948</strain>
    </source>
</reference>
<dbReference type="InterPro" id="IPR008988">
    <property type="entry name" value="Transcriptional_repressor_C"/>
</dbReference>
<dbReference type="GO" id="GO:0005737">
    <property type="term" value="C:cytoplasm"/>
    <property type="evidence" value="ECO:0007669"/>
    <property type="project" value="TreeGrafter"/>
</dbReference>
<dbReference type="Proteomes" id="UP000263273">
    <property type="component" value="Unassembled WGS sequence"/>
</dbReference>
<name>A0A354YZJ1_9FIRM</name>
<feature type="binding site" evidence="5">
    <location>
        <begin position="90"/>
        <end position="92"/>
    </location>
    <ligand>
        <name>biotin</name>
        <dbReference type="ChEBI" id="CHEBI:57586"/>
    </ligand>
</feature>
<evidence type="ECO:0000313" key="7">
    <source>
        <dbReference type="EMBL" id="HBK53647.1"/>
    </source>
</evidence>
<dbReference type="InterPro" id="IPR004408">
    <property type="entry name" value="Biotin_CoA_COase_ligase"/>
</dbReference>
<dbReference type="Gene3D" id="2.30.30.100">
    <property type="match status" value="1"/>
</dbReference>
<dbReference type="Gene3D" id="1.10.10.10">
    <property type="entry name" value="Winged helix-like DNA-binding domain superfamily/Winged helix DNA-binding domain"/>
    <property type="match status" value="1"/>
</dbReference>
<dbReference type="SUPFAM" id="SSF55681">
    <property type="entry name" value="Class II aaRS and biotin synthetases"/>
    <property type="match status" value="1"/>
</dbReference>
<feature type="DNA-binding region" description="H-T-H motif" evidence="5">
    <location>
        <begin position="19"/>
        <end position="38"/>
    </location>
</feature>
<keyword evidence="2 5" id="KW-0547">Nucleotide-binding</keyword>